<evidence type="ECO:0008006" key="12">
    <source>
        <dbReference type="Google" id="ProtNLM"/>
    </source>
</evidence>
<dbReference type="GO" id="GO:0005509">
    <property type="term" value="F:calcium ion binding"/>
    <property type="evidence" value="ECO:0007669"/>
    <property type="project" value="InterPro"/>
</dbReference>
<evidence type="ECO:0000256" key="5">
    <source>
        <dbReference type="ARBA" id="ARBA00023157"/>
    </source>
</evidence>
<dbReference type="Gene3D" id="2.10.25.10">
    <property type="entry name" value="Laminin"/>
    <property type="match status" value="1"/>
</dbReference>
<dbReference type="SUPFAM" id="SSF57196">
    <property type="entry name" value="EGF/Laminin"/>
    <property type="match status" value="1"/>
</dbReference>
<evidence type="ECO:0000259" key="8">
    <source>
        <dbReference type="PROSITE" id="PS50022"/>
    </source>
</evidence>
<dbReference type="SMART" id="SM00181">
    <property type="entry name" value="EGF"/>
    <property type="match status" value="1"/>
</dbReference>
<keyword evidence="11" id="KW-1185">Reference proteome</keyword>
<evidence type="ECO:0000313" key="11">
    <source>
        <dbReference type="Proteomes" id="UP000001593"/>
    </source>
</evidence>
<name>A7RQE3_NEMVE</name>
<dbReference type="SUPFAM" id="SSF49785">
    <property type="entry name" value="Galactose-binding domain-like"/>
    <property type="match status" value="1"/>
</dbReference>
<organism evidence="10 11">
    <name type="scientific">Nematostella vectensis</name>
    <name type="common">Starlet sea anemone</name>
    <dbReference type="NCBI Taxonomy" id="45351"/>
    <lineage>
        <taxon>Eukaryota</taxon>
        <taxon>Metazoa</taxon>
        <taxon>Cnidaria</taxon>
        <taxon>Anthozoa</taxon>
        <taxon>Hexacorallia</taxon>
        <taxon>Actiniaria</taxon>
        <taxon>Edwardsiidae</taxon>
        <taxon>Nematostella</taxon>
    </lineage>
</organism>
<evidence type="ECO:0000256" key="2">
    <source>
        <dbReference type="ARBA" id="ARBA00022536"/>
    </source>
</evidence>
<proteinExistence type="inferred from homology"/>
<gene>
    <name evidence="10" type="ORF">NEMVEDRAFT_v1g200558</name>
</gene>
<reference evidence="10 11" key="1">
    <citation type="journal article" date="2007" name="Science">
        <title>Sea anemone genome reveals ancestral eumetazoan gene repertoire and genomic organization.</title>
        <authorList>
            <person name="Putnam N.H."/>
            <person name="Srivastava M."/>
            <person name="Hellsten U."/>
            <person name="Dirks B."/>
            <person name="Chapman J."/>
            <person name="Salamov A."/>
            <person name="Terry A."/>
            <person name="Shapiro H."/>
            <person name="Lindquist E."/>
            <person name="Kapitonov V.V."/>
            <person name="Jurka J."/>
            <person name="Genikhovich G."/>
            <person name="Grigoriev I.V."/>
            <person name="Lucas S.M."/>
            <person name="Steele R.E."/>
            <person name="Finnerty J.R."/>
            <person name="Technau U."/>
            <person name="Martindale M.Q."/>
            <person name="Rokhsar D.S."/>
        </authorList>
    </citation>
    <scope>NUCLEOTIDE SEQUENCE [LARGE SCALE GENOMIC DNA]</scope>
    <source>
        <strain evidence="11">CH2 X CH6</strain>
    </source>
</reference>
<dbReference type="PANTHER" id="PTHR24543">
    <property type="entry name" value="MULTICOPPER OXIDASE-RELATED"/>
    <property type="match status" value="1"/>
</dbReference>
<dbReference type="AlphaFoldDB" id="A7RQE3"/>
<feature type="domain" description="F5/8 type C" evidence="8">
    <location>
        <begin position="120"/>
        <end position="267"/>
    </location>
</feature>
<dbReference type="HOGENOM" id="CLU_1027797_0_0_1"/>
<comment type="similarity">
    <text evidence="1">Belongs to the EGF domain peptide family.</text>
</comment>
<evidence type="ECO:0000313" key="10">
    <source>
        <dbReference type="EMBL" id="EDO46275.1"/>
    </source>
</evidence>
<dbReference type="PhylomeDB" id="A7RQE3"/>
<evidence type="ECO:0000256" key="4">
    <source>
        <dbReference type="ARBA" id="ARBA00022737"/>
    </source>
</evidence>
<accession>A7RQE3</accession>
<evidence type="ECO:0000256" key="3">
    <source>
        <dbReference type="ARBA" id="ARBA00022729"/>
    </source>
</evidence>
<dbReference type="FunFam" id="2.10.25.10:FF:000100">
    <property type="entry name" value="neurogenic locus notch homolog protein 3"/>
    <property type="match status" value="1"/>
</dbReference>
<dbReference type="InterPro" id="IPR000742">
    <property type="entry name" value="EGF"/>
</dbReference>
<dbReference type="EMBL" id="DS469528">
    <property type="protein sequence ID" value="EDO46275.1"/>
    <property type="molecule type" value="Genomic_DNA"/>
</dbReference>
<dbReference type="SMART" id="SM00179">
    <property type="entry name" value="EGF_CA"/>
    <property type="match status" value="1"/>
</dbReference>
<dbReference type="CDD" id="cd00057">
    <property type="entry name" value="FA58C"/>
    <property type="match status" value="1"/>
</dbReference>
<evidence type="ECO:0000259" key="9">
    <source>
        <dbReference type="PROSITE" id="PS50026"/>
    </source>
</evidence>
<dbReference type="InterPro" id="IPR001881">
    <property type="entry name" value="EGF-like_Ca-bd_dom"/>
</dbReference>
<keyword evidence="5 7" id="KW-1015">Disulfide bond</keyword>
<feature type="disulfide bond" evidence="7">
    <location>
        <begin position="103"/>
        <end position="112"/>
    </location>
</feature>
<dbReference type="Pfam" id="PF00024">
    <property type="entry name" value="PAN_1"/>
    <property type="match status" value="1"/>
</dbReference>
<evidence type="ECO:0000256" key="7">
    <source>
        <dbReference type="PROSITE-ProRule" id="PRU00076"/>
    </source>
</evidence>
<feature type="domain" description="EGF-like" evidence="9">
    <location>
        <begin position="76"/>
        <end position="113"/>
    </location>
</feature>
<evidence type="ECO:0000256" key="1">
    <source>
        <dbReference type="ARBA" id="ARBA00006373"/>
    </source>
</evidence>
<dbReference type="Pfam" id="PF00008">
    <property type="entry name" value="EGF"/>
    <property type="match status" value="1"/>
</dbReference>
<sequence>MYLWSDLEATFKDITEDSCSIKCYMSDTCQSYNYNYKTETCWTSKSNRFQYPKRLMECKDCVYVGTKVPFVILEKEFLPCDASPCQNNGTCINSEDVSFTCTCLLGYTGSTCKKIDISFCRNTPVGLEKSDIIPDSRFTASSYYRDRRPEHGRLNNRNHWAAASESGYKYLQIDMIFLYTVCAVATQGTTSSDYNSWTTRYKLSFAVLNEMFSVYREDVFEKMFEGNKDKHTVQKNDLKIPTKARFIEFIPKEWIYWPVLRVEVYGIRLNY</sequence>
<keyword evidence="6" id="KW-0325">Glycoprotein</keyword>
<keyword evidence="4" id="KW-0677">Repeat</keyword>
<dbReference type="PANTHER" id="PTHR24543:SF291">
    <property type="entry name" value="SMOKE ALARM, ISOFORM D"/>
    <property type="match status" value="1"/>
</dbReference>
<dbReference type="Proteomes" id="UP000001593">
    <property type="component" value="Unassembled WGS sequence"/>
</dbReference>
<dbReference type="InterPro" id="IPR000421">
    <property type="entry name" value="FA58C"/>
</dbReference>
<protein>
    <recommendedName>
        <fullName evidence="12">EGF-like domain-containing protein</fullName>
    </recommendedName>
</protein>
<dbReference type="SMART" id="SM00231">
    <property type="entry name" value="FA58C"/>
    <property type="match status" value="1"/>
</dbReference>
<keyword evidence="3" id="KW-0732">Signal</keyword>
<dbReference type="InterPro" id="IPR003609">
    <property type="entry name" value="Pan_app"/>
</dbReference>
<dbReference type="CDD" id="cd00054">
    <property type="entry name" value="EGF_CA"/>
    <property type="match status" value="1"/>
</dbReference>
<dbReference type="PROSITE" id="PS50022">
    <property type="entry name" value="FA58C_3"/>
    <property type="match status" value="1"/>
</dbReference>
<dbReference type="STRING" id="45351.A7RQE3"/>
<dbReference type="SUPFAM" id="SSF57414">
    <property type="entry name" value="Hairpin loop containing domain-like"/>
    <property type="match status" value="1"/>
</dbReference>
<dbReference type="PROSITE" id="PS01186">
    <property type="entry name" value="EGF_2"/>
    <property type="match status" value="1"/>
</dbReference>
<dbReference type="Pfam" id="PF00754">
    <property type="entry name" value="F5_F8_type_C"/>
    <property type="match status" value="1"/>
</dbReference>
<dbReference type="Gene3D" id="2.60.120.260">
    <property type="entry name" value="Galactose-binding domain-like"/>
    <property type="match status" value="1"/>
</dbReference>
<keyword evidence="2 7" id="KW-0245">EGF-like domain</keyword>
<dbReference type="PROSITE" id="PS50026">
    <property type="entry name" value="EGF_3"/>
    <property type="match status" value="1"/>
</dbReference>
<dbReference type="InterPro" id="IPR008979">
    <property type="entry name" value="Galactose-bd-like_sf"/>
</dbReference>
<dbReference type="PROSITE" id="PS00022">
    <property type="entry name" value="EGF_1"/>
    <property type="match status" value="1"/>
</dbReference>
<evidence type="ECO:0000256" key="6">
    <source>
        <dbReference type="ARBA" id="ARBA00023180"/>
    </source>
</evidence>
<comment type="caution">
    <text evidence="7">Lacks conserved residue(s) required for the propagation of feature annotation.</text>
</comment>
<dbReference type="OMA" id="LMECKDC"/>
<dbReference type="InParanoid" id="A7RQE3"/>